<comment type="pathway">
    <text evidence="2">Isoprenoid biosynthesis; isopentenyl diphosphate biosynthesis via mevalonate pathway; isopentenyl diphosphate from (R)-mevalonate: step 2/3.</text>
</comment>
<dbReference type="UniPathway" id="UPA00057">
    <property type="reaction ID" value="UER00099"/>
</dbReference>
<keyword evidence="13" id="KW-0756">Sterol biosynthesis</keyword>
<sequence>MSESVVPRVVLLFSGKRKCGKDFLTERLLQRLTTDKAQIIRISEPIKRSWAEKLGLDLGELLGDGPYKERYRKEMIEWSDQKRAEDFGFFCRQACLALAKEICVVSDIRRKTDVRFFREQYGQRIKTVRIVASEATRVERGWVFQEGVDDVQSECDLDDVTEWDLLVQNDSGADVENILARIIALVQ</sequence>
<protein>
    <recommendedName>
        <fullName evidence="17">Phosphomevalonate kinase</fullName>
        <ecNumber evidence="3">2.7.4.2</ecNumber>
    </recommendedName>
</protein>
<evidence type="ECO:0000256" key="4">
    <source>
        <dbReference type="ARBA" id="ARBA00022490"/>
    </source>
</evidence>
<dbReference type="Gene3D" id="3.40.50.300">
    <property type="entry name" value="P-loop containing nucleotide triphosphate hydrolases"/>
    <property type="match status" value="1"/>
</dbReference>
<reference evidence="19" key="3">
    <citation type="submission" date="2012-09" db="EMBL/GenBank/DDBJ databases">
        <authorList>
            <consortium name="VectorBase"/>
        </authorList>
    </citation>
    <scope>NUCLEOTIDE SEQUENCE</scope>
    <source>
        <strain evidence="19">Liverpool</strain>
    </source>
</reference>
<keyword evidence="15" id="KW-1207">Sterol metabolism</keyword>
<dbReference type="SUPFAM" id="SSF52540">
    <property type="entry name" value="P-loop containing nucleoside triphosphate hydrolases"/>
    <property type="match status" value="1"/>
</dbReference>
<evidence type="ECO:0000256" key="13">
    <source>
        <dbReference type="ARBA" id="ARBA00023011"/>
    </source>
</evidence>
<dbReference type="GO" id="GO:0005524">
    <property type="term" value="F:ATP binding"/>
    <property type="evidence" value="ECO:0007669"/>
    <property type="project" value="UniProtKB-KW"/>
</dbReference>
<feature type="binding site" evidence="18">
    <location>
        <begin position="16"/>
        <end position="22"/>
    </location>
    <ligand>
        <name>ATP</name>
        <dbReference type="ChEBI" id="CHEBI:30616"/>
    </ligand>
</feature>
<dbReference type="PIRSF" id="PIRSF036639">
    <property type="entry name" value="PMK_anim"/>
    <property type="match status" value="1"/>
</dbReference>
<keyword evidence="8 18" id="KW-0547">Nucleotide-binding</keyword>
<name>A0A1S4G094_AEDAE</name>
<dbReference type="InterPro" id="IPR005919">
    <property type="entry name" value="Pmev_kin_anim"/>
</dbReference>
<dbReference type="Proteomes" id="UP000682892">
    <property type="component" value="Unassembled WGS sequence"/>
</dbReference>
<feature type="binding site" evidence="18">
    <location>
        <position position="140"/>
    </location>
    <ligand>
        <name>ATP</name>
        <dbReference type="ChEBI" id="CHEBI:30616"/>
    </ligand>
</feature>
<feature type="binding site" evidence="18">
    <location>
        <position position="169"/>
    </location>
    <ligand>
        <name>substrate</name>
    </ligand>
</feature>
<dbReference type="EMBL" id="CH478115">
    <property type="protein sequence ID" value="EAT33914.1"/>
    <property type="molecule type" value="Genomic_DNA"/>
</dbReference>
<evidence type="ECO:0000256" key="2">
    <source>
        <dbReference type="ARBA" id="ARBA00005017"/>
    </source>
</evidence>
<evidence type="ECO:0000256" key="8">
    <source>
        <dbReference type="ARBA" id="ARBA00022741"/>
    </source>
</evidence>
<evidence type="ECO:0000256" key="1">
    <source>
        <dbReference type="ARBA" id="ARBA00004514"/>
    </source>
</evidence>
<evidence type="ECO:0000313" key="20">
    <source>
        <dbReference type="Proteomes" id="UP000682892"/>
    </source>
</evidence>
<dbReference type="AlphaFoldDB" id="A0A1S4G094"/>
<dbReference type="GO" id="GO:0006695">
    <property type="term" value="P:cholesterol biosynthetic process"/>
    <property type="evidence" value="ECO:0007669"/>
    <property type="project" value="UniProtKB-KW"/>
</dbReference>
<evidence type="ECO:0000256" key="10">
    <source>
        <dbReference type="ARBA" id="ARBA00022778"/>
    </source>
</evidence>
<dbReference type="EC" id="2.7.4.2" evidence="3"/>
<evidence type="ECO:0000256" key="3">
    <source>
        <dbReference type="ARBA" id="ARBA00012958"/>
    </source>
</evidence>
<evidence type="ECO:0000256" key="17">
    <source>
        <dbReference type="ARBA" id="ARBA00034549"/>
    </source>
</evidence>
<accession>A0A1S4G094</accession>
<dbReference type="KEGG" id="aag:5578707"/>
<evidence type="ECO:0000256" key="9">
    <source>
        <dbReference type="ARBA" id="ARBA00022777"/>
    </source>
</evidence>
<reference evidence="19" key="2">
    <citation type="journal article" date="2007" name="Science">
        <title>Genome sequence of Aedes aegypti, a major arbovirus vector.</title>
        <authorList>
            <person name="Nene V."/>
            <person name="Wortman J.R."/>
            <person name="Lawson D."/>
            <person name="Haas B."/>
            <person name="Kodira C."/>
            <person name="Tu Z.J."/>
            <person name="Loftus B."/>
            <person name="Xi Z."/>
            <person name="Megy K."/>
            <person name="Grabherr M."/>
            <person name="Ren Q."/>
            <person name="Zdobnov E.M."/>
            <person name="Lobo N.F."/>
            <person name="Campbell K.S."/>
            <person name="Brown S.E."/>
            <person name="Bonaldo M.F."/>
            <person name="Zhu J."/>
            <person name="Sinkins S.P."/>
            <person name="Hogenkamp D.G."/>
            <person name="Amedeo P."/>
            <person name="Arensburger P."/>
            <person name="Atkinson P.W."/>
            <person name="Bidwell S."/>
            <person name="Biedler J."/>
            <person name="Birney E."/>
            <person name="Bruggner R.V."/>
            <person name="Costas J."/>
            <person name="Coy M.R."/>
            <person name="Crabtree J."/>
            <person name="Crawford M."/>
            <person name="Debruyn B."/>
            <person name="Decaprio D."/>
            <person name="Eiglmeier K."/>
            <person name="Eisenstadt E."/>
            <person name="El-Dorry H."/>
            <person name="Gelbart W.M."/>
            <person name="Gomes S.L."/>
            <person name="Hammond M."/>
            <person name="Hannick L.I."/>
            <person name="Hogan J.R."/>
            <person name="Holmes M.H."/>
            <person name="Jaffe D."/>
            <person name="Johnston J.S."/>
            <person name="Kennedy R.C."/>
            <person name="Koo H."/>
            <person name="Kravitz S."/>
            <person name="Kriventseva E.V."/>
            <person name="Kulp D."/>
            <person name="Labutti K."/>
            <person name="Lee E."/>
            <person name="Li S."/>
            <person name="Lovin D.D."/>
            <person name="Mao C."/>
            <person name="Mauceli E."/>
            <person name="Menck C.F."/>
            <person name="Miller J.R."/>
            <person name="Montgomery P."/>
            <person name="Mori A."/>
            <person name="Nascimento A.L."/>
            <person name="Naveira H.F."/>
            <person name="Nusbaum C."/>
            <person name="O'leary S."/>
            <person name="Orvis J."/>
            <person name="Pertea M."/>
            <person name="Quesneville H."/>
            <person name="Reidenbach K.R."/>
            <person name="Rogers Y.H."/>
            <person name="Roth C.W."/>
            <person name="Schneider J.R."/>
            <person name="Schatz M."/>
            <person name="Shumway M."/>
            <person name="Stanke M."/>
            <person name="Stinson E.O."/>
            <person name="Tubio J.M."/>
            <person name="Vanzee J.P."/>
            <person name="Verjovski-Almeida S."/>
            <person name="Werner D."/>
            <person name="White O."/>
            <person name="Wyder S."/>
            <person name="Zeng Q."/>
            <person name="Zhao Q."/>
            <person name="Zhao Y."/>
            <person name="Hill C.A."/>
            <person name="Raikhel A.S."/>
            <person name="Soares M.B."/>
            <person name="Knudson D.L."/>
            <person name="Lee N.H."/>
            <person name="Galagan J."/>
            <person name="Salzberg S.L."/>
            <person name="Paulsen I.T."/>
            <person name="Dimopoulos G."/>
            <person name="Collins F.H."/>
            <person name="Birren B."/>
            <person name="Fraser-Liggett C.M."/>
            <person name="Severson D.W."/>
        </authorList>
    </citation>
    <scope>NUCLEOTIDE SEQUENCE [LARGE SCALE GENOMIC DNA]</scope>
    <source>
        <strain evidence="19">Liverpool</strain>
    </source>
</reference>
<reference evidence="19" key="1">
    <citation type="submission" date="2005-10" db="EMBL/GenBank/DDBJ databases">
        <authorList>
            <person name="Loftus B.J."/>
            <person name="Nene V.M."/>
            <person name="Hannick L.I."/>
            <person name="Bidwell S."/>
            <person name="Haas B."/>
            <person name="Amedeo P."/>
            <person name="Orvis J."/>
            <person name="Wortman J.R."/>
            <person name="White O.R."/>
            <person name="Salzberg S."/>
            <person name="Shumway M."/>
            <person name="Koo H."/>
            <person name="Zhao Y."/>
            <person name="Holmes M."/>
            <person name="Miller J."/>
            <person name="Schatz M."/>
            <person name="Pop M."/>
            <person name="Pai G."/>
            <person name="Utterback T."/>
            <person name="Rogers Y.-H."/>
            <person name="Kravitz S."/>
            <person name="Fraser C.M."/>
        </authorList>
    </citation>
    <scope>NUCLEOTIDE SEQUENCE</scope>
    <source>
        <strain evidence="19">Liverpool</strain>
    </source>
</reference>
<keyword evidence="6" id="KW-0153">Cholesterol metabolism</keyword>
<evidence type="ECO:0000256" key="14">
    <source>
        <dbReference type="ARBA" id="ARBA00023098"/>
    </source>
</evidence>
<dbReference type="OMA" id="YGFFCRA"/>
<keyword evidence="7" id="KW-0808">Transferase</keyword>
<evidence type="ECO:0000313" key="19">
    <source>
        <dbReference type="EMBL" id="EAT33914.1"/>
    </source>
</evidence>
<dbReference type="NCBIfam" id="TIGR01223">
    <property type="entry name" value="Pmev_kin_anim"/>
    <property type="match status" value="1"/>
</dbReference>
<evidence type="ECO:0000256" key="18">
    <source>
        <dbReference type="PIRSR" id="PIRSR036639-1"/>
    </source>
</evidence>
<evidence type="ECO:0000256" key="12">
    <source>
        <dbReference type="ARBA" id="ARBA00022955"/>
    </source>
</evidence>
<keyword evidence="11 18" id="KW-0067">ATP-binding</keyword>
<comment type="subcellular location">
    <subcellularLocation>
        <location evidence="1">Cytoplasm</location>
        <location evidence="1">Cytosol</location>
    </subcellularLocation>
</comment>
<dbReference type="OrthoDB" id="2401875at2759"/>
<dbReference type="GO" id="GO:0005829">
    <property type="term" value="C:cytosol"/>
    <property type="evidence" value="ECO:0007669"/>
    <property type="project" value="UniProtKB-SubCell"/>
</dbReference>
<dbReference type="GO" id="GO:0019287">
    <property type="term" value="P:isopentenyl diphosphate biosynthetic process, mevalonate pathway"/>
    <property type="evidence" value="ECO:0007669"/>
    <property type="project" value="UniProtKB-UniPathway"/>
</dbReference>
<dbReference type="FunFam" id="3.40.50.300:FF:001026">
    <property type="entry name" value="Phosphomevalonate kinase"/>
    <property type="match status" value="1"/>
</dbReference>
<evidence type="ECO:0000256" key="11">
    <source>
        <dbReference type="ARBA" id="ARBA00022840"/>
    </source>
</evidence>
<evidence type="ECO:0000256" key="5">
    <source>
        <dbReference type="ARBA" id="ARBA00022516"/>
    </source>
</evidence>
<dbReference type="PANTHER" id="PTHR13101:SF1">
    <property type="entry name" value="PHOSPHOMEVALONATE KINASE"/>
    <property type="match status" value="1"/>
</dbReference>
<evidence type="ECO:0000256" key="15">
    <source>
        <dbReference type="ARBA" id="ARBA00023166"/>
    </source>
</evidence>
<keyword evidence="12" id="KW-0752">Steroid biosynthesis</keyword>
<dbReference type="InterPro" id="IPR027417">
    <property type="entry name" value="P-loop_NTPase"/>
</dbReference>
<dbReference type="HOGENOM" id="CLU_092097_0_0_1"/>
<dbReference type="PANTHER" id="PTHR13101">
    <property type="entry name" value="PHOSPHOMEVALONATE KINASE"/>
    <property type="match status" value="1"/>
</dbReference>
<keyword evidence="16" id="KW-0753">Steroid metabolism</keyword>
<evidence type="ECO:0000256" key="16">
    <source>
        <dbReference type="ARBA" id="ARBA00023221"/>
    </source>
</evidence>
<dbReference type="GO" id="GO:0004631">
    <property type="term" value="F:phosphomevalonate kinase activity"/>
    <property type="evidence" value="ECO:0007669"/>
    <property type="project" value="UniProtKB-EC"/>
</dbReference>
<keyword evidence="9" id="KW-0418">Kinase</keyword>
<keyword evidence="4" id="KW-0963">Cytoplasm</keyword>
<organism evidence="19 20">
    <name type="scientific">Aedes aegypti</name>
    <name type="common">Yellowfever mosquito</name>
    <name type="synonym">Culex aegypti</name>
    <dbReference type="NCBI Taxonomy" id="7159"/>
    <lineage>
        <taxon>Eukaryota</taxon>
        <taxon>Metazoa</taxon>
        <taxon>Ecdysozoa</taxon>
        <taxon>Arthropoda</taxon>
        <taxon>Hexapoda</taxon>
        <taxon>Insecta</taxon>
        <taxon>Pterygota</taxon>
        <taxon>Neoptera</taxon>
        <taxon>Endopterygota</taxon>
        <taxon>Diptera</taxon>
        <taxon>Nematocera</taxon>
        <taxon>Culicoidea</taxon>
        <taxon>Culicidae</taxon>
        <taxon>Culicinae</taxon>
        <taxon>Aedini</taxon>
        <taxon>Aedes</taxon>
        <taxon>Stegomyia</taxon>
    </lineage>
</organism>
<evidence type="ECO:0000256" key="6">
    <source>
        <dbReference type="ARBA" id="ARBA00022548"/>
    </source>
</evidence>
<evidence type="ECO:0000256" key="7">
    <source>
        <dbReference type="ARBA" id="ARBA00022679"/>
    </source>
</evidence>
<dbReference type="Pfam" id="PF04275">
    <property type="entry name" value="P-mevalo_kinase"/>
    <property type="match status" value="1"/>
</dbReference>
<keyword evidence="10" id="KW-0152">Cholesterol biosynthesis</keyword>
<keyword evidence="14" id="KW-0443">Lipid metabolism</keyword>
<gene>
    <name evidence="19" type="ORF">AaeL_AAEL013814</name>
</gene>
<proteinExistence type="predicted"/>
<keyword evidence="5" id="KW-0444">Lipid biosynthesis</keyword>